<dbReference type="GO" id="GO:0019901">
    <property type="term" value="F:protein kinase binding"/>
    <property type="evidence" value="ECO:0007669"/>
    <property type="project" value="TreeGrafter"/>
</dbReference>
<dbReference type="GO" id="GO:0008104">
    <property type="term" value="P:intracellular protein localization"/>
    <property type="evidence" value="ECO:0007669"/>
    <property type="project" value="TreeGrafter"/>
</dbReference>
<dbReference type="InterPro" id="IPR031570">
    <property type="entry name" value="NBEA/BDCP_DUF4704"/>
</dbReference>
<feature type="non-terminal residue" evidence="2">
    <location>
        <position position="74"/>
    </location>
</feature>
<keyword evidence="3" id="KW-1185">Reference proteome</keyword>
<dbReference type="EMBL" id="WJQU01001762">
    <property type="protein sequence ID" value="KAJ6633743.1"/>
    <property type="molecule type" value="Genomic_DNA"/>
</dbReference>
<dbReference type="InterPro" id="IPR050865">
    <property type="entry name" value="BEACH_Domain"/>
</dbReference>
<sequence length="74" mass="8574">LLDHVLFNPSLWIYTPANVQARLYSYLATEFLSDTQIYSNVRRVSTVLQTVHTLKFYYWVVNPRAKSGIVPKGL</sequence>
<dbReference type="Pfam" id="PF15787">
    <property type="entry name" value="DUF4704"/>
    <property type="match status" value="1"/>
</dbReference>
<accession>A0A9Q0MLW8</accession>
<evidence type="ECO:0000313" key="2">
    <source>
        <dbReference type="EMBL" id="KAJ6633743.1"/>
    </source>
</evidence>
<feature type="domain" description="DUF4704" evidence="1">
    <location>
        <begin position="1"/>
        <end position="74"/>
    </location>
</feature>
<feature type="non-terminal residue" evidence="2">
    <location>
        <position position="1"/>
    </location>
</feature>
<reference evidence="2" key="1">
    <citation type="submission" date="2022-07" db="EMBL/GenBank/DDBJ databases">
        <authorList>
            <person name="Trinca V."/>
            <person name="Uliana J.V.C."/>
            <person name="Torres T.T."/>
            <person name="Ward R.J."/>
            <person name="Monesi N."/>
        </authorList>
    </citation>
    <scope>NUCLEOTIDE SEQUENCE</scope>
    <source>
        <strain evidence="2">HSMRA1968</strain>
        <tissue evidence="2">Whole embryos</tissue>
    </source>
</reference>
<comment type="caution">
    <text evidence="2">The sequence shown here is derived from an EMBL/GenBank/DDBJ whole genome shotgun (WGS) entry which is preliminary data.</text>
</comment>
<gene>
    <name evidence="2" type="primary">rg_3</name>
    <name evidence="2" type="ORF">Bhyg_17671</name>
</gene>
<dbReference type="Proteomes" id="UP001151699">
    <property type="component" value="Unassembled WGS sequence"/>
</dbReference>
<name>A0A9Q0MLW8_9DIPT</name>
<dbReference type="AlphaFoldDB" id="A0A9Q0MLW8"/>
<dbReference type="GO" id="GO:0005829">
    <property type="term" value="C:cytosol"/>
    <property type="evidence" value="ECO:0007669"/>
    <property type="project" value="TreeGrafter"/>
</dbReference>
<proteinExistence type="predicted"/>
<evidence type="ECO:0000259" key="1">
    <source>
        <dbReference type="Pfam" id="PF15787"/>
    </source>
</evidence>
<organism evidence="2 3">
    <name type="scientific">Pseudolycoriella hygida</name>
    <dbReference type="NCBI Taxonomy" id="35572"/>
    <lineage>
        <taxon>Eukaryota</taxon>
        <taxon>Metazoa</taxon>
        <taxon>Ecdysozoa</taxon>
        <taxon>Arthropoda</taxon>
        <taxon>Hexapoda</taxon>
        <taxon>Insecta</taxon>
        <taxon>Pterygota</taxon>
        <taxon>Neoptera</taxon>
        <taxon>Endopterygota</taxon>
        <taxon>Diptera</taxon>
        <taxon>Nematocera</taxon>
        <taxon>Sciaroidea</taxon>
        <taxon>Sciaridae</taxon>
        <taxon>Pseudolycoriella</taxon>
    </lineage>
</organism>
<dbReference type="PANTHER" id="PTHR13743:SF162">
    <property type="entry name" value="NEUROBEACHIN"/>
    <property type="match status" value="1"/>
</dbReference>
<evidence type="ECO:0000313" key="3">
    <source>
        <dbReference type="Proteomes" id="UP001151699"/>
    </source>
</evidence>
<dbReference type="OrthoDB" id="26681at2759"/>
<dbReference type="PANTHER" id="PTHR13743">
    <property type="entry name" value="BEIGE/BEACH-RELATED"/>
    <property type="match status" value="1"/>
</dbReference>
<protein>
    <submittedName>
        <fullName evidence="2">Neurobeachin</fullName>
    </submittedName>
</protein>
<dbReference type="GO" id="GO:0016020">
    <property type="term" value="C:membrane"/>
    <property type="evidence" value="ECO:0007669"/>
    <property type="project" value="TreeGrafter"/>
</dbReference>